<name>A0A1H8QAY0_9FIRM</name>
<sequence>MNRIHAIGDLHLSGFPPSKPMSIFGDNWTDHWEKIKQSWYEKVAEQDTVLLAGDTSWAKTFEAALADLAAIDELPGRKIIIKGNHDYWWLTSSKMQRLLPPTIGFIHNSYAAVGEFAICGSRGWTNPLDENFTEEDQKIYQREQGRIIASLAAAKQDGFSRMILMTHYPLFYAGYTCPWLEELCRLYPIVHYVFGHLHGSGISLGPNGYYAGVDCRLVSCDALDFKVATLI</sequence>
<evidence type="ECO:0000313" key="2">
    <source>
        <dbReference type="EMBL" id="SEO51385.1"/>
    </source>
</evidence>
<dbReference type="PANTHER" id="PTHR31302">
    <property type="entry name" value="TRANSMEMBRANE PROTEIN WITH METALLOPHOSPHOESTERASE DOMAIN-RELATED"/>
    <property type="match status" value="1"/>
</dbReference>
<protein>
    <recommendedName>
        <fullName evidence="1">Calcineurin-like phosphoesterase domain-containing protein</fullName>
    </recommendedName>
</protein>
<keyword evidence="3" id="KW-1185">Reference proteome</keyword>
<dbReference type="STRING" id="112903.SAMN04490178_102251"/>
<evidence type="ECO:0000313" key="3">
    <source>
        <dbReference type="Proteomes" id="UP000198847"/>
    </source>
</evidence>
<dbReference type="Gene3D" id="3.60.21.10">
    <property type="match status" value="1"/>
</dbReference>
<dbReference type="Proteomes" id="UP000198847">
    <property type="component" value="Unassembled WGS sequence"/>
</dbReference>
<dbReference type="AlphaFoldDB" id="A0A1H8QAY0"/>
<dbReference type="InterPro" id="IPR004843">
    <property type="entry name" value="Calcineurin-like_PHP"/>
</dbReference>
<dbReference type="InterPro" id="IPR014578">
    <property type="entry name" value="Pesterase_CT488"/>
</dbReference>
<accession>A0A1H8QAY0</accession>
<dbReference type="EMBL" id="FODY01000002">
    <property type="protein sequence ID" value="SEO51385.1"/>
    <property type="molecule type" value="Genomic_DNA"/>
</dbReference>
<proteinExistence type="predicted"/>
<dbReference type="Pfam" id="PF00149">
    <property type="entry name" value="Metallophos"/>
    <property type="match status" value="1"/>
</dbReference>
<gene>
    <name evidence="2" type="ORF">SAMN04490178_102251</name>
</gene>
<dbReference type="SUPFAM" id="SSF56300">
    <property type="entry name" value="Metallo-dependent phosphatases"/>
    <property type="match status" value="1"/>
</dbReference>
<reference evidence="2 3" key="1">
    <citation type="submission" date="2016-10" db="EMBL/GenBank/DDBJ databases">
        <authorList>
            <person name="de Groot N.N."/>
        </authorList>
    </citation>
    <scope>NUCLEOTIDE SEQUENCE [LARGE SCALE GENOMIC DNA]</scope>
    <source>
        <strain evidence="2 3">DSM 13305</strain>
    </source>
</reference>
<dbReference type="PIRSF" id="PIRSF033094">
    <property type="entry name" value="Pesterase_CT488"/>
    <property type="match status" value="1"/>
</dbReference>
<organism evidence="2 3">
    <name type="scientific">Propionispora vibrioides</name>
    <dbReference type="NCBI Taxonomy" id="112903"/>
    <lineage>
        <taxon>Bacteria</taxon>
        <taxon>Bacillati</taxon>
        <taxon>Bacillota</taxon>
        <taxon>Negativicutes</taxon>
        <taxon>Selenomonadales</taxon>
        <taxon>Sporomusaceae</taxon>
        <taxon>Propionispora</taxon>
    </lineage>
</organism>
<dbReference type="PANTHER" id="PTHR31302:SF22">
    <property type="entry name" value="PHOSPHOESTERASE"/>
    <property type="match status" value="1"/>
</dbReference>
<dbReference type="InterPro" id="IPR029052">
    <property type="entry name" value="Metallo-depent_PP-like"/>
</dbReference>
<dbReference type="GO" id="GO:0016787">
    <property type="term" value="F:hydrolase activity"/>
    <property type="evidence" value="ECO:0007669"/>
    <property type="project" value="InterPro"/>
</dbReference>
<evidence type="ECO:0000259" key="1">
    <source>
        <dbReference type="Pfam" id="PF00149"/>
    </source>
</evidence>
<feature type="domain" description="Calcineurin-like phosphoesterase" evidence="1">
    <location>
        <begin position="3"/>
        <end position="199"/>
    </location>
</feature>
<dbReference type="InterPro" id="IPR051158">
    <property type="entry name" value="Metallophosphoesterase_sf"/>
</dbReference>
<dbReference type="RefSeq" id="WP_245732200.1">
    <property type="nucleotide sequence ID" value="NZ_FODY01000002.1"/>
</dbReference>